<feature type="transmembrane region" description="Helical" evidence="2">
    <location>
        <begin position="177"/>
        <end position="197"/>
    </location>
</feature>
<organism evidence="3 4">
    <name type="scientific">Pseudonocardia nematodicida</name>
    <dbReference type="NCBI Taxonomy" id="1206997"/>
    <lineage>
        <taxon>Bacteria</taxon>
        <taxon>Bacillati</taxon>
        <taxon>Actinomycetota</taxon>
        <taxon>Actinomycetes</taxon>
        <taxon>Pseudonocardiales</taxon>
        <taxon>Pseudonocardiaceae</taxon>
        <taxon>Pseudonocardia</taxon>
    </lineage>
</organism>
<protein>
    <submittedName>
        <fullName evidence="3">PepSY domain-containing protein</fullName>
    </submittedName>
</protein>
<comment type="caution">
    <text evidence="3">The sequence shown here is derived from an EMBL/GenBank/DDBJ whole genome shotgun (WGS) entry which is preliminary data.</text>
</comment>
<feature type="region of interest" description="Disordered" evidence="1">
    <location>
        <begin position="206"/>
        <end position="275"/>
    </location>
</feature>
<evidence type="ECO:0000256" key="1">
    <source>
        <dbReference type="SAM" id="MobiDB-lite"/>
    </source>
</evidence>
<reference evidence="3 4" key="1">
    <citation type="submission" date="2024-03" db="EMBL/GenBank/DDBJ databases">
        <title>Draft genome sequence of Pseudonocardia nematodicida JCM 31783.</title>
        <authorList>
            <person name="Butdee W."/>
            <person name="Duangmal K."/>
        </authorList>
    </citation>
    <scope>NUCLEOTIDE SEQUENCE [LARGE SCALE GENOMIC DNA]</scope>
    <source>
        <strain evidence="3 4">JCM 31783</strain>
    </source>
</reference>
<dbReference type="RefSeq" id="WP_349300625.1">
    <property type="nucleotide sequence ID" value="NZ_JBEDNQ010000011.1"/>
</dbReference>
<keyword evidence="2" id="KW-0472">Membrane</keyword>
<feature type="compositionally biased region" description="Basic residues" evidence="1">
    <location>
        <begin position="351"/>
        <end position="361"/>
    </location>
</feature>
<keyword evidence="2" id="KW-1133">Transmembrane helix</keyword>
<proteinExistence type="predicted"/>
<dbReference type="PANTHER" id="PTHR34219">
    <property type="entry name" value="IRON-REGULATED INNER MEMBRANE PROTEIN-RELATED"/>
    <property type="match status" value="1"/>
</dbReference>
<sequence>MHRWLAIVVSAALLVEFTSGLLLLFRPEIVGDGPDGLFWGLLLNLHDCGLSCPELPGHLPLLAAAVPGLPTTWGRLGLGMLGLALLVLCLSGMTAWWSSVRDVGRSLRAVVRPKLDRGAFRAHRDLHLLAALVALPLLLVWATTGAANGFAGGVPTPGAGGIGLHSGAFLPWWARTVWPVAGLAALYLVGSGLWTWWWRSRRTRTPATAVRNSGADDAELAPSVPRQRTGTSAPSGEAGSTGPAASDGVGSTIPAPSGGAGPAEPVPACVSGADVRGGPEVDPVAVVPAPRDLDAPTVHLELPIARHLLSAPTRRGPGHQPRTLTGCGHAHPSARAWPEPVSECCPARDRGRVRRPGARGR</sequence>
<dbReference type="PANTHER" id="PTHR34219:SF3">
    <property type="entry name" value="BLL7967 PROTEIN"/>
    <property type="match status" value="1"/>
</dbReference>
<feature type="transmembrane region" description="Helical" evidence="2">
    <location>
        <begin position="126"/>
        <end position="147"/>
    </location>
</feature>
<name>A0ABV1KI20_9PSEU</name>
<feature type="region of interest" description="Disordered" evidence="1">
    <location>
        <begin position="311"/>
        <end position="361"/>
    </location>
</feature>
<dbReference type="InterPro" id="IPR005625">
    <property type="entry name" value="PepSY-ass_TM"/>
</dbReference>
<keyword evidence="4" id="KW-1185">Reference proteome</keyword>
<dbReference type="EMBL" id="JBEDNQ010000011">
    <property type="protein sequence ID" value="MEQ3553558.1"/>
    <property type="molecule type" value="Genomic_DNA"/>
</dbReference>
<keyword evidence="2" id="KW-0812">Transmembrane</keyword>
<dbReference type="Pfam" id="PF03929">
    <property type="entry name" value="PepSY_TM"/>
    <property type="match status" value="1"/>
</dbReference>
<feature type="transmembrane region" description="Helical" evidence="2">
    <location>
        <begin position="76"/>
        <end position="98"/>
    </location>
</feature>
<evidence type="ECO:0000313" key="3">
    <source>
        <dbReference type="EMBL" id="MEQ3553558.1"/>
    </source>
</evidence>
<gene>
    <name evidence="3" type="ORF">WIS52_24055</name>
</gene>
<dbReference type="Proteomes" id="UP001494902">
    <property type="component" value="Unassembled WGS sequence"/>
</dbReference>
<accession>A0ABV1KI20</accession>
<feature type="compositionally biased region" description="Low complexity" evidence="1">
    <location>
        <begin position="254"/>
        <end position="268"/>
    </location>
</feature>
<evidence type="ECO:0000256" key="2">
    <source>
        <dbReference type="SAM" id="Phobius"/>
    </source>
</evidence>
<evidence type="ECO:0000313" key="4">
    <source>
        <dbReference type="Proteomes" id="UP001494902"/>
    </source>
</evidence>